<name>A0A0R2DRB3_9LACO</name>
<feature type="domain" description="DUF5776" evidence="4">
    <location>
        <begin position="432"/>
        <end position="496"/>
    </location>
</feature>
<reference evidence="5 6" key="1">
    <citation type="journal article" date="2015" name="Genome Announc.">
        <title>Expanding the biotechnology potential of lactobacilli through comparative genomics of 213 strains and associated genera.</title>
        <authorList>
            <person name="Sun Z."/>
            <person name="Harris H.M."/>
            <person name="McCann A."/>
            <person name="Guo C."/>
            <person name="Argimon S."/>
            <person name="Zhang W."/>
            <person name="Yang X."/>
            <person name="Jeffery I.B."/>
            <person name="Cooney J.C."/>
            <person name="Kagawa T.F."/>
            <person name="Liu W."/>
            <person name="Song Y."/>
            <person name="Salvetti E."/>
            <person name="Wrobel A."/>
            <person name="Rasinkangas P."/>
            <person name="Parkhill J."/>
            <person name="Rea M.C."/>
            <person name="O'Sullivan O."/>
            <person name="Ritari J."/>
            <person name="Douillard F.P."/>
            <person name="Paul Ross R."/>
            <person name="Yang R."/>
            <person name="Briner A.E."/>
            <person name="Felis G.E."/>
            <person name="de Vos W.M."/>
            <person name="Barrangou R."/>
            <person name="Klaenhammer T.R."/>
            <person name="Caufield P.W."/>
            <person name="Cui Y."/>
            <person name="Zhang H."/>
            <person name="O'Toole P.W."/>
        </authorList>
    </citation>
    <scope>NUCLEOTIDE SEQUENCE [LARGE SCALE GENOMIC DNA]</scope>
    <source>
        <strain evidence="5 6">DSM 21775</strain>
    </source>
</reference>
<evidence type="ECO:0000259" key="3">
    <source>
        <dbReference type="Pfam" id="PF06458"/>
    </source>
</evidence>
<dbReference type="Pfam" id="PF19087">
    <property type="entry name" value="DUF5776"/>
    <property type="match status" value="1"/>
</dbReference>
<dbReference type="PATRIC" id="fig|1423803.3.peg.1281"/>
<dbReference type="InterPro" id="IPR009459">
    <property type="entry name" value="MucBP_dom"/>
</dbReference>
<comment type="caution">
    <text evidence="5">The sequence shown here is derived from an EMBL/GenBank/DDBJ whole genome shotgun (WGS) entry which is preliminary data.</text>
</comment>
<dbReference type="AlphaFoldDB" id="A0A0R2DRB3"/>
<keyword evidence="6" id="KW-1185">Reference proteome</keyword>
<feature type="compositionally biased region" description="Low complexity" evidence="2">
    <location>
        <begin position="8"/>
        <end position="26"/>
    </location>
</feature>
<dbReference type="Proteomes" id="UP000051589">
    <property type="component" value="Unassembled WGS sequence"/>
</dbReference>
<feature type="domain" description="MucBP" evidence="3">
    <location>
        <begin position="283"/>
        <end position="345"/>
    </location>
</feature>
<protein>
    <recommendedName>
        <fullName evidence="7">MucBP domain-containing protein</fullName>
    </recommendedName>
</protein>
<evidence type="ECO:0000313" key="6">
    <source>
        <dbReference type="Proteomes" id="UP000051589"/>
    </source>
</evidence>
<feature type="region of interest" description="Disordered" evidence="2">
    <location>
        <begin position="1"/>
        <end position="26"/>
    </location>
</feature>
<evidence type="ECO:0000256" key="2">
    <source>
        <dbReference type="SAM" id="MobiDB-lite"/>
    </source>
</evidence>
<keyword evidence="1" id="KW-0677">Repeat</keyword>
<accession>A0A0R2DRB3</accession>
<organism evidence="5 6">
    <name type="scientific">Levilactobacillus senmaizukei DSM 21775 = NBRC 103853</name>
    <dbReference type="NCBI Taxonomy" id="1423803"/>
    <lineage>
        <taxon>Bacteria</taxon>
        <taxon>Bacillati</taxon>
        <taxon>Bacillota</taxon>
        <taxon>Bacilli</taxon>
        <taxon>Lactobacillales</taxon>
        <taxon>Lactobacillaceae</taxon>
        <taxon>Levilactobacillus</taxon>
    </lineage>
</organism>
<evidence type="ECO:0000259" key="4">
    <source>
        <dbReference type="Pfam" id="PF19087"/>
    </source>
</evidence>
<evidence type="ECO:0008006" key="7">
    <source>
        <dbReference type="Google" id="ProtNLM"/>
    </source>
</evidence>
<proteinExistence type="predicted"/>
<dbReference type="InterPro" id="IPR044081">
    <property type="entry name" value="DUF5776"/>
</dbReference>
<evidence type="ECO:0000313" key="5">
    <source>
        <dbReference type="EMBL" id="KRN02940.1"/>
    </source>
</evidence>
<evidence type="ECO:0000256" key="1">
    <source>
        <dbReference type="ARBA" id="ARBA00022737"/>
    </source>
</evidence>
<dbReference type="Pfam" id="PF06458">
    <property type="entry name" value="MucBP"/>
    <property type="match status" value="1"/>
</dbReference>
<dbReference type="STRING" id="1423803.FD13_GL001256"/>
<gene>
    <name evidence="5" type="ORF">FD13_GL001256</name>
</gene>
<dbReference type="Gene3D" id="3.10.20.320">
    <property type="entry name" value="Putative peptidoglycan bound protein (lpxtg motif)"/>
    <property type="match status" value="1"/>
</dbReference>
<sequence>MSPTVVQAATTDPSATTSDPSDTGTTVTFGAMQLPYVLITDSHGKTTKVPWYPDVKSQIIPRDTILGDDNGLTFANDLKASEPNHPDTPGTAGKMAQLADSGSTLKPGDKFADYLISRRVYSAAKTSADITSIYETIAYSYAWLFESLAKAQLHQTNFTAIHADYIQNVLSKLKPEKDMIGSENWQLFENTMSDESKFNDMASALLNDTAEFHLDSLTVDQLARLDPTASKTAEAKLLQTPMTDLVTKQTDGTMLADGLLSSSSLPSAYVLKSVASSTATSHPVTVHYVDEQGNTLKPDKTLTGSLGEDYKTEPLSIDGYQLVKTTGDGSGKFTSSDQSVTYTYRKAAANIVVKDSVVYATKKIGLYASPKFSKQALLTTYAKKSRMNRPMFKVIGTATSKNGVKHYKVKDLNGKGTTGYITTKSSYVTPLYYAKKQKRVTVINANGLNSYTKSNLTGKAAHYKQGQVLKIKQIIHHNLTTRFVLNNGKYISANKKTGHRG</sequence>
<dbReference type="EMBL" id="AYZH01000003">
    <property type="protein sequence ID" value="KRN02940.1"/>
    <property type="molecule type" value="Genomic_DNA"/>
</dbReference>